<keyword evidence="1" id="KW-0472">Membrane</keyword>
<feature type="transmembrane region" description="Helical" evidence="1">
    <location>
        <begin position="40"/>
        <end position="58"/>
    </location>
</feature>
<dbReference type="EMBL" id="CAADFC020000020">
    <property type="protein sequence ID" value="VIO74561.1"/>
    <property type="molecule type" value="Genomic_DNA"/>
</dbReference>
<dbReference type="AlphaFoldDB" id="A0A508TJL9"/>
<sequence length="152" mass="17313">MWKRLWLTWTIDKPAALGDLLWQVLVVDFAALLDRLTLRRIIALIPLVLVIAAYVHRIPVPPELMLVGDLFAYIDVFSMVFLIGLLTRMSTVLVVVKQAVDLARRLLQRVPGTLRRLDLRHRRAKDSTRRKHLGRATTDDDDGAVMPGLAWA</sequence>
<evidence type="ECO:0000313" key="3">
    <source>
        <dbReference type="Proteomes" id="UP000328092"/>
    </source>
</evidence>
<accession>A0A508TJL9</accession>
<keyword evidence="1" id="KW-0812">Transmembrane</keyword>
<name>A0A508TJL9_9BRAD</name>
<dbReference type="OrthoDB" id="8231996at2"/>
<evidence type="ECO:0000256" key="1">
    <source>
        <dbReference type="SAM" id="Phobius"/>
    </source>
</evidence>
<gene>
    <name evidence="2" type="ORF">CI1B_53340</name>
</gene>
<reference evidence="2" key="1">
    <citation type="submission" date="2019-02" db="EMBL/GenBank/DDBJ databases">
        <authorList>
            <person name="Pothier F.J."/>
        </authorList>
    </citation>
    <scope>NUCLEOTIDE SEQUENCE</scope>
    <source>
        <strain evidence="2">CI-1B</strain>
    </source>
</reference>
<keyword evidence="3" id="KW-1185">Reference proteome</keyword>
<feature type="transmembrane region" description="Helical" evidence="1">
    <location>
        <begin position="70"/>
        <end position="96"/>
    </location>
</feature>
<organism evidence="2 3">
    <name type="scientific">Bradyrhizobium ivorense</name>
    <dbReference type="NCBI Taxonomy" id="2511166"/>
    <lineage>
        <taxon>Bacteria</taxon>
        <taxon>Pseudomonadati</taxon>
        <taxon>Pseudomonadota</taxon>
        <taxon>Alphaproteobacteria</taxon>
        <taxon>Hyphomicrobiales</taxon>
        <taxon>Nitrobacteraceae</taxon>
        <taxon>Bradyrhizobium</taxon>
    </lineage>
</organism>
<protein>
    <submittedName>
        <fullName evidence="2">Uncharacterized protein</fullName>
    </submittedName>
</protein>
<dbReference type="RefSeq" id="WP_139862340.1">
    <property type="nucleotide sequence ID" value="NZ_CAADFC020000020.1"/>
</dbReference>
<dbReference type="Proteomes" id="UP000328092">
    <property type="component" value="Unassembled WGS sequence"/>
</dbReference>
<proteinExistence type="predicted"/>
<evidence type="ECO:0000313" key="2">
    <source>
        <dbReference type="EMBL" id="VIO74561.1"/>
    </source>
</evidence>
<comment type="caution">
    <text evidence="2">The sequence shown here is derived from an EMBL/GenBank/DDBJ whole genome shotgun (WGS) entry which is preliminary data.</text>
</comment>
<keyword evidence="1" id="KW-1133">Transmembrane helix</keyword>